<dbReference type="Gene3D" id="3.40.50.300">
    <property type="entry name" value="P-loop containing nucleotide triphosphate hydrolases"/>
    <property type="match status" value="1"/>
</dbReference>
<keyword evidence="4" id="KW-0547">Nucleotide-binding</keyword>
<dbReference type="KEGG" id="otk:C6570_00740"/>
<dbReference type="SUPFAM" id="SSF52540">
    <property type="entry name" value="P-loop containing nucleoside triphosphate hydrolases"/>
    <property type="match status" value="1"/>
</dbReference>
<dbReference type="PROSITE" id="PS50893">
    <property type="entry name" value="ABC_TRANSPORTER_2"/>
    <property type="match status" value="1"/>
</dbReference>
<protein>
    <submittedName>
        <fullName evidence="7">ABC transporter ATP-binding protein</fullName>
    </submittedName>
</protein>
<keyword evidence="2" id="KW-0813">Transport</keyword>
<accession>A0A2S0MAU9</accession>
<evidence type="ECO:0000313" key="7">
    <source>
        <dbReference type="EMBL" id="AVO32946.1"/>
    </source>
</evidence>
<dbReference type="CDD" id="cd03220">
    <property type="entry name" value="ABC_KpsT_Wzt"/>
    <property type="match status" value="1"/>
</dbReference>
<dbReference type="InterPro" id="IPR015860">
    <property type="entry name" value="ABC_transpr_TagH-like"/>
</dbReference>
<evidence type="ECO:0000259" key="6">
    <source>
        <dbReference type="PROSITE" id="PS50893"/>
    </source>
</evidence>
<evidence type="ECO:0000256" key="4">
    <source>
        <dbReference type="ARBA" id="ARBA00022741"/>
    </source>
</evidence>
<dbReference type="PANTHER" id="PTHR46743:SF2">
    <property type="entry name" value="TEICHOIC ACIDS EXPORT ATP-BINDING PROTEIN TAGH"/>
    <property type="match status" value="1"/>
</dbReference>
<keyword evidence="3" id="KW-1003">Cell membrane</keyword>
<dbReference type="InterPro" id="IPR029439">
    <property type="entry name" value="Wzt_C"/>
</dbReference>
<dbReference type="GO" id="GO:0005524">
    <property type="term" value="F:ATP binding"/>
    <property type="evidence" value="ECO:0007669"/>
    <property type="project" value="UniProtKB-KW"/>
</dbReference>
<dbReference type="Gene3D" id="2.70.50.60">
    <property type="entry name" value="abc- transporter (atp binding component) like domain"/>
    <property type="match status" value="1"/>
</dbReference>
<dbReference type="SMART" id="SM00382">
    <property type="entry name" value="AAA"/>
    <property type="match status" value="1"/>
</dbReference>
<name>A0A2S0MAU9_9BURK</name>
<gene>
    <name evidence="7" type="ORF">C6570_00740</name>
</gene>
<dbReference type="GO" id="GO:0016887">
    <property type="term" value="F:ATP hydrolysis activity"/>
    <property type="evidence" value="ECO:0007669"/>
    <property type="project" value="InterPro"/>
</dbReference>
<dbReference type="InterPro" id="IPR003439">
    <property type="entry name" value="ABC_transporter-like_ATP-bd"/>
</dbReference>
<dbReference type="Proteomes" id="UP000239709">
    <property type="component" value="Chromosome"/>
</dbReference>
<sequence>MSIRFDQVEKSYAVYERPQDRLWELLLRQRRHRTHVALSGVDFAVQPGETFGLVGENGAGKSTLLKIGAGTIRPTRGHVTRNGRVAALLELGAGFHPEESGYDNMRFMAALHGLEGEAMARFVDSAIEFSELSQESLRRPVKTYSSGMFMRLAFAGATAIEPQILIVDEALSVGDMHFQKKSLDRILGLRDQGATILFCSHNLYQVRSLCQRAAWIHDGRIQELGPTEAVVTAYEAHERGRYLHLRSEAPTTALPDSAALPAEAAPAVPGGVPLVKFLQLRTETADGINMAQLESFEDLSVEIELEAYTADPFHVAFSIVRPDKDNVFGTATHLRSDAKALTGIGRHVIRVRFPGIPLLSGEYLWSVYVLDDSGFQVIDMAELIQPFKVLNKTKKEFGLVWLDHEWSSAEVSEAASKEDEPTTA</sequence>
<dbReference type="GO" id="GO:0016020">
    <property type="term" value="C:membrane"/>
    <property type="evidence" value="ECO:0007669"/>
    <property type="project" value="InterPro"/>
</dbReference>
<dbReference type="AlphaFoldDB" id="A0A2S0MAU9"/>
<evidence type="ECO:0000256" key="2">
    <source>
        <dbReference type="ARBA" id="ARBA00022448"/>
    </source>
</evidence>
<dbReference type="InterPro" id="IPR050683">
    <property type="entry name" value="Bact_Polysacc_Export_ATP-bd"/>
</dbReference>
<keyword evidence="3" id="KW-0472">Membrane</keyword>
<dbReference type="OrthoDB" id="9778870at2"/>
<evidence type="ECO:0000256" key="1">
    <source>
        <dbReference type="ARBA" id="ARBA00005417"/>
    </source>
</evidence>
<dbReference type="PANTHER" id="PTHR46743">
    <property type="entry name" value="TEICHOIC ACIDS EXPORT ATP-BINDING PROTEIN TAGH"/>
    <property type="match status" value="1"/>
</dbReference>
<proteinExistence type="inferred from homology"/>
<dbReference type="EMBL" id="CP027666">
    <property type="protein sequence ID" value="AVO32946.1"/>
    <property type="molecule type" value="Genomic_DNA"/>
</dbReference>
<dbReference type="CDD" id="cd10147">
    <property type="entry name" value="Wzt_C-like"/>
    <property type="match status" value="1"/>
</dbReference>
<evidence type="ECO:0000313" key="8">
    <source>
        <dbReference type="Proteomes" id="UP000239709"/>
    </source>
</evidence>
<keyword evidence="8" id="KW-1185">Reference proteome</keyword>
<organism evidence="7 8">
    <name type="scientific">Ottowia oryzae</name>
    <dbReference type="NCBI Taxonomy" id="2109914"/>
    <lineage>
        <taxon>Bacteria</taxon>
        <taxon>Pseudomonadati</taxon>
        <taxon>Pseudomonadota</taxon>
        <taxon>Betaproteobacteria</taxon>
        <taxon>Burkholderiales</taxon>
        <taxon>Comamonadaceae</taxon>
        <taxon>Ottowia</taxon>
    </lineage>
</organism>
<evidence type="ECO:0000256" key="5">
    <source>
        <dbReference type="ARBA" id="ARBA00022840"/>
    </source>
</evidence>
<dbReference type="GO" id="GO:0140359">
    <property type="term" value="F:ABC-type transporter activity"/>
    <property type="evidence" value="ECO:0007669"/>
    <property type="project" value="InterPro"/>
</dbReference>
<dbReference type="InterPro" id="IPR017871">
    <property type="entry name" value="ABC_transporter-like_CS"/>
</dbReference>
<dbReference type="InterPro" id="IPR027417">
    <property type="entry name" value="P-loop_NTPase"/>
</dbReference>
<dbReference type="Pfam" id="PF14524">
    <property type="entry name" value="Wzt_C"/>
    <property type="match status" value="1"/>
</dbReference>
<reference evidence="7 8" key="1">
    <citation type="submission" date="2018-03" db="EMBL/GenBank/DDBJ databases">
        <title>Genome sequencing of Ottowia sp.</title>
        <authorList>
            <person name="Kim S.-J."/>
            <person name="Heo J."/>
            <person name="Kwon S.-W."/>
        </authorList>
    </citation>
    <scope>NUCLEOTIDE SEQUENCE [LARGE SCALE GENOMIC DNA]</scope>
    <source>
        <strain evidence="7 8">KADR8-3</strain>
    </source>
</reference>
<keyword evidence="5 7" id="KW-0067">ATP-binding</keyword>
<dbReference type="Pfam" id="PF00005">
    <property type="entry name" value="ABC_tran"/>
    <property type="match status" value="1"/>
</dbReference>
<evidence type="ECO:0000256" key="3">
    <source>
        <dbReference type="ARBA" id="ARBA00022475"/>
    </source>
</evidence>
<dbReference type="PROSITE" id="PS00211">
    <property type="entry name" value="ABC_TRANSPORTER_1"/>
    <property type="match status" value="1"/>
</dbReference>
<feature type="domain" description="ABC transporter" evidence="6">
    <location>
        <begin position="3"/>
        <end position="243"/>
    </location>
</feature>
<dbReference type="InterPro" id="IPR003593">
    <property type="entry name" value="AAA+_ATPase"/>
</dbReference>
<comment type="similarity">
    <text evidence="1">Belongs to the ABC transporter superfamily.</text>
</comment>